<proteinExistence type="predicted"/>
<accession>A0ABV0AUP3</accession>
<dbReference type="RefSeq" id="WP_346227395.1">
    <property type="nucleotide sequence ID" value="NZ_JBDJAW010000016.1"/>
</dbReference>
<evidence type="ECO:0000313" key="1">
    <source>
        <dbReference type="EMBL" id="MEN3537420.1"/>
    </source>
</evidence>
<dbReference type="Proteomes" id="UP001447516">
    <property type="component" value="Unassembled WGS sequence"/>
</dbReference>
<protein>
    <submittedName>
        <fullName evidence="1">Uncharacterized protein</fullName>
    </submittedName>
</protein>
<evidence type="ECO:0000313" key="2">
    <source>
        <dbReference type="Proteomes" id="UP001447516"/>
    </source>
</evidence>
<reference evidence="1 2" key="1">
    <citation type="submission" date="2024-05" db="EMBL/GenBank/DDBJ databases">
        <title>Microbispora sp.ZYX-F-249.</title>
        <authorList>
            <person name="Xie H."/>
        </authorList>
    </citation>
    <scope>NUCLEOTIDE SEQUENCE [LARGE SCALE GENOMIC DNA]</scope>
    <source>
        <strain evidence="1 2">ZYX-F-249</strain>
    </source>
</reference>
<sequence>MNKQAGAERVIASMGKAVGEPFTLLSYERYWKIPELAAVQMTSPLGIQEPQEAVFRTLLVAQRIAFPWSVTCNTFDDDLEFEGIATKTVSAHFTVPGVDWLLFSVTTDEPARRPEQEHPA</sequence>
<gene>
    <name evidence="1" type="ORF">AAH991_20070</name>
</gene>
<name>A0ABV0AUP3_9ACTN</name>
<organism evidence="1 2">
    <name type="scientific">Microbispora maris</name>
    <dbReference type="NCBI Taxonomy" id="3144104"/>
    <lineage>
        <taxon>Bacteria</taxon>
        <taxon>Bacillati</taxon>
        <taxon>Actinomycetota</taxon>
        <taxon>Actinomycetes</taxon>
        <taxon>Streptosporangiales</taxon>
        <taxon>Streptosporangiaceae</taxon>
        <taxon>Microbispora</taxon>
    </lineage>
</organism>
<keyword evidence="2" id="KW-1185">Reference proteome</keyword>
<dbReference type="EMBL" id="JBDJAW010000016">
    <property type="protein sequence ID" value="MEN3537420.1"/>
    <property type="molecule type" value="Genomic_DNA"/>
</dbReference>
<comment type="caution">
    <text evidence="1">The sequence shown here is derived from an EMBL/GenBank/DDBJ whole genome shotgun (WGS) entry which is preliminary data.</text>
</comment>